<feature type="transmembrane region" description="Helical" evidence="1">
    <location>
        <begin position="9"/>
        <end position="34"/>
    </location>
</feature>
<organism evidence="2 3">
    <name type="scientific">Salix udensis</name>
    <dbReference type="NCBI Taxonomy" id="889485"/>
    <lineage>
        <taxon>Eukaryota</taxon>
        <taxon>Viridiplantae</taxon>
        <taxon>Streptophyta</taxon>
        <taxon>Embryophyta</taxon>
        <taxon>Tracheophyta</taxon>
        <taxon>Spermatophyta</taxon>
        <taxon>Magnoliopsida</taxon>
        <taxon>eudicotyledons</taxon>
        <taxon>Gunneridae</taxon>
        <taxon>Pentapetalae</taxon>
        <taxon>rosids</taxon>
        <taxon>fabids</taxon>
        <taxon>Malpighiales</taxon>
        <taxon>Salicaceae</taxon>
        <taxon>Saliceae</taxon>
        <taxon>Salix</taxon>
    </lineage>
</organism>
<keyword evidence="1" id="KW-0472">Membrane</keyword>
<dbReference type="EMBL" id="JAPFFJ010000016">
    <property type="protein sequence ID" value="KAJ6408568.1"/>
    <property type="molecule type" value="Genomic_DNA"/>
</dbReference>
<keyword evidence="1" id="KW-0812">Transmembrane</keyword>
<dbReference type="AlphaFoldDB" id="A0AAD6NXF9"/>
<protein>
    <recommendedName>
        <fullName evidence="4">Wax synthase domain-containing protein</fullName>
    </recommendedName>
</protein>
<evidence type="ECO:0000256" key="1">
    <source>
        <dbReference type="SAM" id="Phobius"/>
    </source>
</evidence>
<keyword evidence="1" id="KW-1133">Transmembrane helix</keyword>
<proteinExistence type="predicted"/>
<sequence>MTKGLARVLFLLPTFYLLAIFPWNFLDFVAVAIFPSQDPGKYSPFLANHGGKNVLVGFVGAGKARVLAMVTTLVISGVMHELMFYYISCGDETHMGGHLVLRLARYFHGFRGCIEVFGSGQGLDTGSPDCFKCSDTCVCVIHIFLVSCAACMEEWTK</sequence>
<reference evidence="2 3" key="1">
    <citation type="journal article" date="2023" name="Int. J. Mol. Sci.">
        <title>De Novo Assembly and Annotation of 11 Diverse Shrub Willow (Salix) Genomes Reveals Novel Gene Organization in Sex-Linked Regions.</title>
        <authorList>
            <person name="Hyden B."/>
            <person name="Feng K."/>
            <person name="Yates T.B."/>
            <person name="Jawdy S."/>
            <person name="Cereghino C."/>
            <person name="Smart L.B."/>
            <person name="Muchero W."/>
        </authorList>
    </citation>
    <scope>NUCLEOTIDE SEQUENCE [LARGE SCALE GENOMIC DNA]</scope>
    <source>
        <tissue evidence="2">Shoot tip</tissue>
    </source>
</reference>
<comment type="caution">
    <text evidence="2">The sequence shown here is derived from an EMBL/GenBank/DDBJ whole genome shotgun (WGS) entry which is preliminary data.</text>
</comment>
<evidence type="ECO:0008006" key="4">
    <source>
        <dbReference type="Google" id="ProtNLM"/>
    </source>
</evidence>
<name>A0AAD6NXF9_9ROSI</name>
<evidence type="ECO:0000313" key="2">
    <source>
        <dbReference type="EMBL" id="KAJ6408568.1"/>
    </source>
</evidence>
<dbReference type="Proteomes" id="UP001162972">
    <property type="component" value="Chromosome 6"/>
</dbReference>
<keyword evidence="3" id="KW-1185">Reference proteome</keyword>
<evidence type="ECO:0000313" key="3">
    <source>
        <dbReference type="Proteomes" id="UP001162972"/>
    </source>
</evidence>
<feature type="transmembrane region" description="Helical" evidence="1">
    <location>
        <begin position="54"/>
        <end position="75"/>
    </location>
</feature>
<accession>A0AAD6NXF9</accession>
<gene>
    <name evidence="2" type="ORF">OIU84_011821</name>
</gene>